<keyword evidence="2" id="KW-1185">Reference proteome</keyword>
<proteinExistence type="predicted"/>
<dbReference type="RefSeq" id="WP_377404745.1">
    <property type="nucleotide sequence ID" value="NZ_JBHUEQ010000039.1"/>
</dbReference>
<comment type="caution">
    <text evidence="1">The sequence shown here is derived from an EMBL/GenBank/DDBJ whole genome shotgun (WGS) entry which is preliminary data.</text>
</comment>
<evidence type="ECO:0000313" key="2">
    <source>
        <dbReference type="Proteomes" id="UP001597322"/>
    </source>
</evidence>
<evidence type="ECO:0000313" key="1">
    <source>
        <dbReference type="EMBL" id="MFD1747446.1"/>
    </source>
</evidence>
<protein>
    <submittedName>
        <fullName evidence="1">Uncharacterized protein</fullName>
    </submittedName>
</protein>
<name>A0ABW4MB07_9HYPH</name>
<organism evidence="1 2">
    <name type="scientific">Rhizobium helianthi</name>
    <dbReference type="NCBI Taxonomy" id="1132695"/>
    <lineage>
        <taxon>Bacteria</taxon>
        <taxon>Pseudomonadati</taxon>
        <taxon>Pseudomonadota</taxon>
        <taxon>Alphaproteobacteria</taxon>
        <taxon>Hyphomicrobiales</taxon>
        <taxon>Rhizobiaceae</taxon>
        <taxon>Rhizobium/Agrobacterium group</taxon>
        <taxon>Rhizobium</taxon>
    </lineage>
</organism>
<gene>
    <name evidence="1" type="ORF">ACFSE1_18410</name>
</gene>
<reference evidence="2" key="1">
    <citation type="journal article" date="2019" name="Int. J. Syst. Evol. Microbiol.">
        <title>The Global Catalogue of Microorganisms (GCM) 10K type strain sequencing project: providing services to taxonomists for standard genome sequencing and annotation.</title>
        <authorList>
            <consortium name="The Broad Institute Genomics Platform"/>
            <consortium name="The Broad Institute Genome Sequencing Center for Infectious Disease"/>
            <person name="Wu L."/>
            <person name="Ma J."/>
        </authorList>
    </citation>
    <scope>NUCLEOTIDE SEQUENCE [LARGE SCALE GENOMIC DNA]</scope>
    <source>
        <strain evidence="2">CG52</strain>
    </source>
</reference>
<dbReference type="Proteomes" id="UP001597322">
    <property type="component" value="Unassembled WGS sequence"/>
</dbReference>
<sequence>MTVYESTLTPGNFTLKGKWPHIYITPFYRKLPPDVFGGTSVHTPAPRRIRLEFGALRTDTFVPTDKKGRPRTFFQDRNFVRDFFARTGAKPGDIVLFEEVTPYHFRLSLKTVAGKVITA</sequence>
<accession>A0ABW4MB07</accession>
<dbReference type="EMBL" id="JBHUEQ010000039">
    <property type="protein sequence ID" value="MFD1747446.1"/>
    <property type="molecule type" value="Genomic_DNA"/>
</dbReference>